<dbReference type="RefSeq" id="WP_087137888.1">
    <property type="nucleotide sequence ID" value="NZ_FUKR01000058.1"/>
</dbReference>
<comment type="function">
    <text evidence="8">The phosphoenolpyruvate-dependent sugar phosphotransferase system (sugar PTS), a major carbohydrate active transport system, catalyzes the phosphorylation of incoming sugar substrates concomitantly with their translocation across the cell membrane. The enzyme II UlaABC PTS system is involved in ascorbate transport.</text>
</comment>
<evidence type="ECO:0000256" key="7">
    <source>
        <dbReference type="ARBA" id="ARBA00022777"/>
    </source>
</evidence>
<reference evidence="13" key="1">
    <citation type="submission" date="2017-02" db="EMBL/GenBank/DDBJ databases">
        <authorList>
            <person name="Dridi B."/>
        </authorList>
    </citation>
    <scope>NUCLEOTIDE SEQUENCE [LARGE SCALE GENOMIC DNA]</scope>
    <source>
        <strain evidence="13">EB411</strain>
    </source>
</reference>
<keyword evidence="5 12" id="KW-0808">Transferase</keyword>
<evidence type="ECO:0000256" key="8">
    <source>
        <dbReference type="ARBA" id="ARBA00037387"/>
    </source>
</evidence>
<gene>
    <name evidence="12" type="ORF">FM119_10485</name>
</gene>
<dbReference type="SUPFAM" id="SSF55804">
    <property type="entry name" value="Phoshotransferase/anion transport protein"/>
    <property type="match status" value="1"/>
</dbReference>
<evidence type="ECO:0000256" key="2">
    <source>
        <dbReference type="ARBA" id="ARBA00022448"/>
    </source>
</evidence>
<dbReference type="OrthoDB" id="1634238at2"/>
<organism evidence="12 13">
    <name type="scientific">Mycetocola reblochoni REB411</name>
    <dbReference type="NCBI Taxonomy" id="1255698"/>
    <lineage>
        <taxon>Bacteria</taxon>
        <taxon>Bacillati</taxon>
        <taxon>Actinomycetota</taxon>
        <taxon>Actinomycetes</taxon>
        <taxon>Micrococcales</taxon>
        <taxon>Microbacteriaceae</taxon>
        <taxon>Mycetocola</taxon>
    </lineage>
</organism>
<evidence type="ECO:0000256" key="1">
    <source>
        <dbReference type="ARBA" id="ARBA00004496"/>
    </source>
</evidence>
<evidence type="ECO:0000256" key="9">
    <source>
        <dbReference type="ARBA" id="ARBA00041175"/>
    </source>
</evidence>
<dbReference type="GO" id="GO:0005737">
    <property type="term" value="C:cytoplasm"/>
    <property type="evidence" value="ECO:0007669"/>
    <property type="project" value="UniProtKB-SubCell"/>
</dbReference>
<accession>A0A1R4K086</accession>
<keyword evidence="6" id="KW-0598">Phosphotransferase system</keyword>
<dbReference type="AlphaFoldDB" id="A0A1R4K086"/>
<keyword evidence="4" id="KW-0597">Phosphoprotein</keyword>
<keyword evidence="3" id="KW-0963">Cytoplasm</keyword>
<evidence type="ECO:0000256" key="4">
    <source>
        <dbReference type="ARBA" id="ARBA00022553"/>
    </source>
</evidence>
<comment type="subcellular location">
    <subcellularLocation>
        <location evidence="1">Cytoplasm</location>
    </subcellularLocation>
</comment>
<proteinExistence type="predicted"/>
<evidence type="ECO:0000313" key="13">
    <source>
        <dbReference type="Proteomes" id="UP000196778"/>
    </source>
</evidence>
<sequence>MPLPPLPASAISLRAEAADWRQAVARAGEALERSGATLAGYADRMVEVITAYGAYVVVAPGLALVHARPGDDVLSEGIAVVTLAEPVSFGHPYNDPVSVVVAVASVSNDEHVTSVAELANVFNDPQAVPRLAAATSVDEVSRLFAEGEAG</sequence>
<dbReference type="PANTHER" id="PTHR36203">
    <property type="entry name" value="ASCORBATE-SPECIFIC PTS SYSTEM EIIA COMPONENT"/>
    <property type="match status" value="1"/>
</dbReference>
<dbReference type="GO" id="GO:0016301">
    <property type="term" value="F:kinase activity"/>
    <property type="evidence" value="ECO:0007669"/>
    <property type="project" value="UniProtKB-KW"/>
</dbReference>
<feature type="domain" description="PTS EIIA type-2" evidence="11">
    <location>
        <begin position="4"/>
        <end position="147"/>
    </location>
</feature>
<dbReference type="InterPro" id="IPR002178">
    <property type="entry name" value="PTS_EIIA_type-2_dom"/>
</dbReference>
<evidence type="ECO:0000256" key="6">
    <source>
        <dbReference type="ARBA" id="ARBA00022683"/>
    </source>
</evidence>
<dbReference type="GO" id="GO:0009401">
    <property type="term" value="P:phosphoenolpyruvate-dependent sugar phosphotransferase system"/>
    <property type="evidence" value="ECO:0007669"/>
    <property type="project" value="UniProtKB-KW"/>
</dbReference>
<keyword evidence="2" id="KW-0813">Transport</keyword>
<dbReference type="Gene3D" id="3.40.930.10">
    <property type="entry name" value="Mannitol-specific EII, Chain A"/>
    <property type="match status" value="1"/>
</dbReference>
<dbReference type="PANTHER" id="PTHR36203:SF1">
    <property type="entry name" value="ASCORBATE-SPECIFIC PTS SYSTEM EIIA COMPONENT"/>
    <property type="match status" value="1"/>
</dbReference>
<evidence type="ECO:0000259" key="11">
    <source>
        <dbReference type="PROSITE" id="PS51094"/>
    </source>
</evidence>
<protein>
    <recommendedName>
        <fullName evidence="9">Ascorbate-specific PTS system EIIA component</fullName>
    </recommendedName>
    <alternativeName>
        <fullName evidence="10">Ascorbate-specific phosphotransferase enzyme IIA component</fullName>
    </alternativeName>
</protein>
<evidence type="ECO:0000256" key="10">
    <source>
        <dbReference type="ARBA" id="ARBA00042072"/>
    </source>
</evidence>
<dbReference type="InterPro" id="IPR051351">
    <property type="entry name" value="Ascorbate-PTS_EIIA_comp"/>
</dbReference>
<evidence type="ECO:0000313" key="12">
    <source>
        <dbReference type="EMBL" id="SJN37574.1"/>
    </source>
</evidence>
<evidence type="ECO:0000256" key="5">
    <source>
        <dbReference type="ARBA" id="ARBA00022679"/>
    </source>
</evidence>
<dbReference type="Proteomes" id="UP000196778">
    <property type="component" value="Unassembled WGS sequence"/>
</dbReference>
<name>A0A1R4K086_9MICO</name>
<evidence type="ECO:0000256" key="3">
    <source>
        <dbReference type="ARBA" id="ARBA00022490"/>
    </source>
</evidence>
<dbReference type="EMBL" id="FUKR01000058">
    <property type="protein sequence ID" value="SJN37574.1"/>
    <property type="molecule type" value="Genomic_DNA"/>
</dbReference>
<dbReference type="Pfam" id="PF00359">
    <property type="entry name" value="PTS_EIIA_2"/>
    <property type="match status" value="1"/>
</dbReference>
<keyword evidence="13" id="KW-1185">Reference proteome</keyword>
<dbReference type="InterPro" id="IPR016152">
    <property type="entry name" value="PTrfase/Anion_transptr"/>
</dbReference>
<keyword evidence="7" id="KW-0418">Kinase</keyword>
<dbReference type="PROSITE" id="PS51094">
    <property type="entry name" value="PTS_EIIA_TYPE_2"/>
    <property type="match status" value="1"/>
</dbReference>